<gene>
    <name evidence="1" type="ORF">PR048_005236</name>
</gene>
<dbReference type="Proteomes" id="UP001159363">
    <property type="component" value="Chromosome 2"/>
</dbReference>
<keyword evidence="2" id="KW-1185">Reference proteome</keyword>
<organism evidence="1 2">
    <name type="scientific">Dryococelus australis</name>
    <dbReference type="NCBI Taxonomy" id="614101"/>
    <lineage>
        <taxon>Eukaryota</taxon>
        <taxon>Metazoa</taxon>
        <taxon>Ecdysozoa</taxon>
        <taxon>Arthropoda</taxon>
        <taxon>Hexapoda</taxon>
        <taxon>Insecta</taxon>
        <taxon>Pterygota</taxon>
        <taxon>Neoptera</taxon>
        <taxon>Polyneoptera</taxon>
        <taxon>Phasmatodea</taxon>
        <taxon>Verophasmatodea</taxon>
        <taxon>Anareolatae</taxon>
        <taxon>Phasmatidae</taxon>
        <taxon>Eurycanthinae</taxon>
        <taxon>Dryococelus</taxon>
    </lineage>
</organism>
<reference evidence="1 2" key="1">
    <citation type="submission" date="2023-02" db="EMBL/GenBank/DDBJ databases">
        <title>LHISI_Scaffold_Assembly.</title>
        <authorList>
            <person name="Stuart O.P."/>
            <person name="Cleave R."/>
            <person name="Magrath M.J.L."/>
            <person name="Mikheyev A.S."/>
        </authorList>
    </citation>
    <scope>NUCLEOTIDE SEQUENCE [LARGE SCALE GENOMIC DNA]</scope>
    <source>
        <strain evidence="1">Daus_M_001</strain>
        <tissue evidence="1">Leg muscle</tissue>
    </source>
</reference>
<sequence length="292" mass="34206">MPRNITINLCMDVNNKVNEQIRQIIFQYYWNLDHWDLQTKFINAAIALRRDESQTTKKTIPDEAVNLIKEHIYSTFLKFSSRYSRKKNLNRKYLDTNLYFPAKESFYRLIFKTYFHLTFLRPQTDTCSTCDQLQNLLYHEDPEVIKSAMVQKELHLLKAEAAKIANANAVKQAQNDSTTVVVYFDLHKMLPKPPKYFIPGNCGLTIFAFINWLQGMPQCSCGMGDSVLENVKKYRLVSLSSFKICPRNEAYIAFIRNTPIKTVDHKFISRHSFMECDQNFGAVKKVKKWRAN</sequence>
<evidence type="ECO:0000313" key="1">
    <source>
        <dbReference type="EMBL" id="KAJ8892655.1"/>
    </source>
</evidence>
<dbReference type="EMBL" id="JARBHB010000002">
    <property type="protein sequence ID" value="KAJ8892655.1"/>
    <property type="molecule type" value="Genomic_DNA"/>
</dbReference>
<name>A0ABQ9I7P5_9NEOP</name>
<comment type="caution">
    <text evidence="1">The sequence shown here is derived from an EMBL/GenBank/DDBJ whole genome shotgun (WGS) entry which is preliminary data.</text>
</comment>
<evidence type="ECO:0000313" key="2">
    <source>
        <dbReference type="Proteomes" id="UP001159363"/>
    </source>
</evidence>
<accession>A0ABQ9I7P5</accession>
<proteinExistence type="predicted"/>
<protein>
    <submittedName>
        <fullName evidence="1">Uncharacterized protein</fullName>
    </submittedName>
</protein>